<keyword evidence="2" id="KW-0560">Oxidoreductase</keyword>
<sequence>MNKAIVVGATSGMGRELAKLLAVHGYTVGLTGRREHLLVELQQEIAAPSYIRSFDIAAPEAMNLLADMIQEMNGVDLVVISAGTGVFNPDLDFAGELETIAVNVTGFAAMANVAFKHFVKRGAGHLVGISSIAALRGSGNAPAYGASKAFVSNYLEGLRQKASKLKLPITITDVQPGFVDTAMTKGQKGLFWVASPVKAAREIYGAIAGRKNHVYITRRWGLIAWLLKNLPDRLVKL</sequence>
<dbReference type="PRINTS" id="PR00081">
    <property type="entry name" value="GDHRDH"/>
</dbReference>
<evidence type="ECO:0000256" key="2">
    <source>
        <dbReference type="ARBA" id="ARBA00023002"/>
    </source>
</evidence>
<dbReference type="RefSeq" id="WP_066669957.1">
    <property type="nucleotide sequence ID" value="NZ_LYVF01000181.1"/>
</dbReference>
<dbReference type="InterPro" id="IPR020904">
    <property type="entry name" value="Sc_DH/Rdtase_CS"/>
</dbReference>
<name>A0A1B7LC83_9FIRM</name>
<accession>A0A1B7LC83</accession>
<dbReference type="GO" id="GO:0016020">
    <property type="term" value="C:membrane"/>
    <property type="evidence" value="ECO:0007669"/>
    <property type="project" value="TreeGrafter"/>
</dbReference>
<organism evidence="3 4">
    <name type="scientific">Desulfotomaculum copahuensis</name>
    <dbReference type="NCBI Taxonomy" id="1838280"/>
    <lineage>
        <taxon>Bacteria</taxon>
        <taxon>Bacillati</taxon>
        <taxon>Bacillota</taxon>
        <taxon>Clostridia</taxon>
        <taxon>Eubacteriales</taxon>
        <taxon>Desulfotomaculaceae</taxon>
        <taxon>Desulfotomaculum</taxon>
    </lineage>
</organism>
<dbReference type="PANTHER" id="PTHR44196">
    <property type="entry name" value="DEHYDROGENASE/REDUCTASE SDR FAMILY MEMBER 7B"/>
    <property type="match status" value="1"/>
</dbReference>
<dbReference type="PANTHER" id="PTHR44196:SF3">
    <property type="entry name" value="SHORT CHAIN DEHYDROGENASE FAMILY PROTEIN"/>
    <property type="match status" value="1"/>
</dbReference>
<dbReference type="EMBL" id="LYVF01000181">
    <property type="protein sequence ID" value="OAT80323.1"/>
    <property type="molecule type" value="Genomic_DNA"/>
</dbReference>
<evidence type="ECO:0000256" key="1">
    <source>
        <dbReference type="ARBA" id="ARBA00006484"/>
    </source>
</evidence>
<reference evidence="3 4" key="1">
    <citation type="submission" date="2016-04" db="EMBL/GenBank/DDBJ databases">
        <authorList>
            <person name="Evans L.H."/>
            <person name="Alamgir A."/>
            <person name="Owens N."/>
            <person name="Weber N.D."/>
            <person name="Virtaneva K."/>
            <person name="Barbian K."/>
            <person name="Babar A."/>
            <person name="Rosenke K."/>
        </authorList>
    </citation>
    <scope>NUCLEOTIDE SEQUENCE [LARGE SCALE GENOMIC DNA]</scope>
    <source>
        <strain evidence="3 4">LMa1</strain>
    </source>
</reference>
<dbReference type="PROSITE" id="PS00061">
    <property type="entry name" value="ADH_SHORT"/>
    <property type="match status" value="1"/>
</dbReference>
<dbReference type="Pfam" id="PF00106">
    <property type="entry name" value="adh_short"/>
    <property type="match status" value="1"/>
</dbReference>
<evidence type="ECO:0000313" key="4">
    <source>
        <dbReference type="Proteomes" id="UP000078532"/>
    </source>
</evidence>
<dbReference type="AlphaFoldDB" id="A0A1B7LC83"/>
<proteinExistence type="inferred from homology"/>
<dbReference type="InterPro" id="IPR036291">
    <property type="entry name" value="NAD(P)-bd_dom_sf"/>
</dbReference>
<dbReference type="OrthoDB" id="9808814at2"/>
<dbReference type="Proteomes" id="UP000078532">
    <property type="component" value="Unassembled WGS sequence"/>
</dbReference>
<dbReference type="STRING" id="1838280.A6M21_13810"/>
<dbReference type="Gene3D" id="3.40.50.720">
    <property type="entry name" value="NAD(P)-binding Rossmann-like Domain"/>
    <property type="match status" value="1"/>
</dbReference>
<dbReference type="GO" id="GO:0016491">
    <property type="term" value="F:oxidoreductase activity"/>
    <property type="evidence" value="ECO:0007669"/>
    <property type="project" value="UniProtKB-KW"/>
</dbReference>
<comment type="similarity">
    <text evidence="1">Belongs to the short-chain dehydrogenases/reductases (SDR) family.</text>
</comment>
<dbReference type="InterPro" id="IPR002347">
    <property type="entry name" value="SDR_fam"/>
</dbReference>
<protein>
    <submittedName>
        <fullName evidence="3">Oxidoreductase</fullName>
    </submittedName>
</protein>
<comment type="caution">
    <text evidence="3">The sequence shown here is derived from an EMBL/GenBank/DDBJ whole genome shotgun (WGS) entry which is preliminary data.</text>
</comment>
<keyword evidence="4" id="KW-1185">Reference proteome</keyword>
<gene>
    <name evidence="3" type="ORF">A6M21_13810</name>
</gene>
<evidence type="ECO:0000313" key="3">
    <source>
        <dbReference type="EMBL" id="OAT80323.1"/>
    </source>
</evidence>
<dbReference type="SUPFAM" id="SSF51735">
    <property type="entry name" value="NAD(P)-binding Rossmann-fold domains"/>
    <property type="match status" value="1"/>
</dbReference>